<dbReference type="InterPro" id="IPR002797">
    <property type="entry name" value="Polysacc_synth"/>
</dbReference>
<feature type="transmembrane region" description="Helical" evidence="6">
    <location>
        <begin position="126"/>
        <end position="143"/>
    </location>
</feature>
<feature type="transmembrane region" description="Helical" evidence="6">
    <location>
        <begin position="98"/>
        <end position="120"/>
    </location>
</feature>
<feature type="transmembrane region" description="Helical" evidence="6">
    <location>
        <begin position="297"/>
        <end position="317"/>
    </location>
</feature>
<reference evidence="7 8" key="1">
    <citation type="submission" date="2024-12" db="EMBL/GenBank/DDBJ databases">
        <title>C001-4G Acinetobacter sp. assembled genome.</title>
        <authorList>
            <person name="D'Arcy K."/>
            <person name="Kingdon A.D.H."/>
            <person name="Breen A."/>
            <person name="Mckeown C."/>
            <person name="Allman E."/>
            <person name="Sharma P."/>
            <person name="Mcleman A."/>
            <person name="Roberts A.P."/>
        </authorList>
    </citation>
    <scope>NUCLEOTIDE SEQUENCE [LARGE SCALE GENOMIC DNA]</scope>
    <source>
        <strain evidence="7 8">C1-4G</strain>
    </source>
</reference>
<dbReference type="InterPro" id="IPR050833">
    <property type="entry name" value="Poly_Biosynth_Transport"/>
</dbReference>
<evidence type="ECO:0000256" key="3">
    <source>
        <dbReference type="ARBA" id="ARBA00022692"/>
    </source>
</evidence>
<evidence type="ECO:0000256" key="6">
    <source>
        <dbReference type="SAM" id="Phobius"/>
    </source>
</evidence>
<keyword evidence="8" id="KW-1185">Reference proteome</keyword>
<feature type="transmembrane region" description="Helical" evidence="6">
    <location>
        <begin position="386"/>
        <end position="408"/>
    </location>
</feature>
<feature type="transmembrane region" description="Helical" evidence="6">
    <location>
        <begin position="155"/>
        <end position="175"/>
    </location>
</feature>
<dbReference type="Pfam" id="PF01943">
    <property type="entry name" value="Polysacc_synt"/>
    <property type="match status" value="1"/>
</dbReference>
<evidence type="ECO:0000256" key="2">
    <source>
        <dbReference type="ARBA" id="ARBA00022475"/>
    </source>
</evidence>
<organism evidence="7 8">
    <name type="scientific">Acinetobacter albensis</name>
    <dbReference type="NCBI Taxonomy" id="1673609"/>
    <lineage>
        <taxon>Bacteria</taxon>
        <taxon>Pseudomonadati</taxon>
        <taxon>Pseudomonadota</taxon>
        <taxon>Gammaproteobacteria</taxon>
        <taxon>Moraxellales</taxon>
        <taxon>Moraxellaceae</taxon>
        <taxon>Acinetobacter</taxon>
    </lineage>
</organism>
<feature type="transmembrane region" description="Helical" evidence="6">
    <location>
        <begin position="265"/>
        <end position="285"/>
    </location>
</feature>
<dbReference type="RefSeq" id="WP_409140421.1">
    <property type="nucleotide sequence ID" value="NZ_JBJXCW010000009.1"/>
</dbReference>
<dbReference type="Proteomes" id="UP001632339">
    <property type="component" value="Unassembled WGS sequence"/>
</dbReference>
<name>A0ABW9JX55_9GAMM</name>
<gene>
    <name evidence="7" type="ORF">ACKVE0_10275</name>
</gene>
<evidence type="ECO:0000256" key="1">
    <source>
        <dbReference type="ARBA" id="ARBA00004651"/>
    </source>
</evidence>
<feature type="transmembrane region" description="Helical" evidence="6">
    <location>
        <begin position="329"/>
        <end position="348"/>
    </location>
</feature>
<evidence type="ECO:0000256" key="5">
    <source>
        <dbReference type="ARBA" id="ARBA00023136"/>
    </source>
</evidence>
<proteinExistence type="predicted"/>
<feature type="transmembrane region" description="Helical" evidence="6">
    <location>
        <begin position="21"/>
        <end position="43"/>
    </location>
</feature>
<sequence length="413" mass="47756">MSKKFFIIFQSKEVRRLLENFFSLSILKLVNAILPFVTLPYLIKVLGFEHYGAIVLALSLITYFQAVTDYGFNLSATREIAKHRHSNNQLSYIYSKTILSKIILLIISLLFIFLLIFSIPQFRDDLLIYSLMCLMLIGQTLFPEWFFRGVEQMRYITILDLIVKVGFTLGVFFLIKKSEDYWLYPLLYGVGFLITSIIAHIFIFKKYQINLIFVSLKKISRNLKKNLSLFINQFMPNFYNNTTTFLIGMLLGNNAAGVFGAIRQIINILSVFNAVVSMVFFPYLVRKKEKFYLFSKFYLIGFFVLTIFIVLIHPLIFKWVGVVNEGSSLIFTILSFGVFFIAVYSLYSTNYLIPRGYDKIVMKNTFLISIFGLITSYPLINFFGAIGGAINIAIAQFLMGISSLFYYLKINKK</sequence>
<feature type="transmembrane region" description="Helical" evidence="6">
    <location>
        <begin position="181"/>
        <end position="203"/>
    </location>
</feature>
<feature type="transmembrane region" description="Helical" evidence="6">
    <location>
        <begin position="360"/>
        <end position="380"/>
    </location>
</feature>
<protein>
    <submittedName>
        <fullName evidence="7">Oligosaccharide flippase family protein</fullName>
    </submittedName>
</protein>
<evidence type="ECO:0000256" key="4">
    <source>
        <dbReference type="ARBA" id="ARBA00022989"/>
    </source>
</evidence>
<evidence type="ECO:0000313" key="7">
    <source>
        <dbReference type="EMBL" id="MFN0297904.1"/>
    </source>
</evidence>
<dbReference type="EMBL" id="JBJXCW010000009">
    <property type="protein sequence ID" value="MFN0297904.1"/>
    <property type="molecule type" value="Genomic_DNA"/>
</dbReference>
<keyword evidence="2" id="KW-1003">Cell membrane</keyword>
<dbReference type="PANTHER" id="PTHR30250:SF11">
    <property type="entry name" value="O-ANTIGEN TRANSPORTER-RELATED"/>
    <property type="match status" value="1"/>
</dbReference>
<keyword evidence="4 6" id="KW-1133">Transmembrane helix</keyword>
<evidence type="ECO:0000313" key="8">
    <source>
        <dbReference type="Proteomes" id="UP001632339"/>
    </source>
</evidence>
<accession>A0ABW9JX55</accession>
<comment type="caution">
    <text evidence="7">The sequence shown here is derived from an EMBL/GenBank/DDBJ whole genome shotgun (WGS) entry which is preliminary data.</text>
</comment>
<keyword evidence="5 6" id="KW-0472">Membrane</keyword>
<comment type="subcellular location">
    <subcellularLocation>
        <location evidence="1">Cell membrane</location>
        <topology evidence="1">Multi-pass membrane protein</topology>
    </subcellularLocation>
</comment>
<keyword evidence="3 6" id="KW-0812">Transmembrane</keyword>
<dbReference type="PANTHER" id="PTHR30250">
    <property type="entry name" value="PST FAMILY PREDICTED COLANIC ACID TRANSPORTER"/>
    <property type="match status" value="1"/>
</dbReference>